<evidence type="ECO:0000313" key="3">
    <source>
        <dbReference type="Proteomes" id="UP000095468"/>
    </source>
</evidence>
<evidence type="ECO:0000313" key="2">
    <source>
        <dbReference type="EMBL" id="CUO36087.1"/>
    </source>
</evidence>
<gene>
    <name evidence="2" type="primary">cah_1</name>
    <name evidence="2" type="ORF">ERS852381_01443</name>
</gene>
<proteinExistence type="predicted"/>
<dbReference type="GO" id="GO:0005976">
    <property type="term" value="P:polysaccharide metabolic process"/>
    <property type="evidence" value="ECO:0007669"/>
    <property type="project" value="TreeGrafter"/>
</dbReference>
<dbReference type="Pfam" id="PF05448">
    <property type="entry name" value="AXE1"/>
    <property type="match status" value="2"/>
</dbReference>
<dbReference type="RefSeq" id="WP_055286947.1">
    <property type="nucleotide sequence ID" value="NZ_CYYP01000012.1"/>
</dbReference>
<dbReference type="Gene3D" id="3.40.50.1820">
    <property type="entry name" value="alpha/beta hydrolase"/>
    <property type="match status" value="1"/>
</dbReference>
<dbReference type="InterPro" id="IPR029058">
    <property type="entry name" value="AB_hydrolase_fold"/>
</dbReference>
<dbReference type="InterPro" id="IPR008391">
    <property type="entry name" value="AXE1_dom"/>
</dbReference>
<dbReference type="InterPro" id="IPR039069">
    <property type="entry name" value="CE7"/>
</dbReference>
<feature type="domain" description="Acetyl xylan esterase" evidence="1">
    <location>
        <begin position="213"/>
        <end position="273"/>
    </location>
</feature>
<feature type="domain" description="Acetyl xylan esterase" evidence="1">
    <location>
        <begin position="159"/>
        <end position="200"/>
    </location>
</feature>
<name>A0A174EFM8_9ACTN</name>
<keyword evidence="2" id="KW-0378">Hydrolase</keyword>
<reference evidence="2 3" key="1">
    <citation type="submission" date="2015-09" db="EMBL/GenBank/DDBJ databases">
        <authorList>
            <consortium name="Pathogen Informatics"/>
        </authorList>
    </citation>
    <scope>NUCLEOTIDE SEQUENCE [LARGE SCALE GENOMIC DNA]</scope>
    <source>
        <strain evidence="2 3">2789STDY5608823</strain>
    </source>
</reference>
<dbReference type="EC" id="3.1.1.41" evidence="2"/>
<dbReference type="EMBL" id="CYYP01000012">
    <property type="protein sequence ID" value="CUO36087.1"/>
    <property type="molecule type" value="Genomic_DNA"/>
</dbReference>
<accession>A0A174EFM8</accession>
<dbReference type="SUPFAM" id="SSF53474">
    <property type="entry name" value="alpha/beta-Hydrolases"/>
    <property type="match status" value="1"/>
</dbReference>
<dbReference type="Proteomes" id="UP000095468">
    <property type="component" value="Unassembled WGS sequence"/>
</dbReference>
<dbReference type="AlphaFoldDB" id="A0A174EFM8"/>
<evidence type="ECO:0000259" key="1">
    <source>
        <dbReference type="Pfam" id="PF05448"/>
    </source>
</evidence>
<dbReference type="PANTHER" id="PTHR40111:SF1">
    <property type="entry name" value="CEPHALOSPORIN-C DEACETYLASE"/>
    <property type="match status" value="1"/>
</dbReference>
<organism evidence="2 3">
    <name type="scientific">Collinsella aerofaciens</name>
    <dbReference type="NCBI Taxonomy" id="74426"/>
    <lineage>
        <taxon>Bacteria</taxon>
        <taxon>Bacillati</taxon>
        <taxon>Actinomycetota</taxon>
        <taxon>Coriobacteriia</taxon>
        <taxon>Coriobacteriales</taxon>
        <taxon>Coriobacteriaceae</taxon>
        <taxon>Collinsella</taxon>
    </lineage>
</organism>
<sequence>MSKCESNIDELIVPGLAEMPGTVSSRLAEYRDWRGDVQADVSDLETCASNLEIQGLAITAIDFVNPCARYSEVSFELGDDAIHARLIEPVGRARVSERVPLCLMFHDIDRPVRGWHHMTRFAAMGYAVLALDDDVAGADDLQWGIASPAFVKRVRWGCALAKVARNLDGMDPDRIFAWGEGLGGGVALAVSALDERGLACTAVANPIPGGLEALSSRVRGSVLMGTSLMDTVSDPKGQFAVFNGLECDRRHIIYAKYAHERINAFENEVVDFFNQTFYPCSLA</sequence>
<protein>
    <submittedName>
        <fullName evidence="2">Cephalosporin C deacetylase</fullName>
        <ecNumber evidence="2">3.1.1.41</ecNumber>
    </submittedName>
</protein>
<dbReference type="GO" id="GO:0047739">
    <property type="term" value="F:cephalosporin-C deacetylase activity"/>
    <property type="evidence" value="ECO:0007669"/>
    <property type="project" value="UniProtKB-EC"/>
</dbReference>
<dbReference type="PANTHER" id="PTHR40111">
    <property type="entry name" value="CEPHALOSPORIN-C DEACETYLASE"/>
    <property type="match status" value="1"/>
</dbReference>